<evidence type="ECO:0000313" key="2">
    <source>
        <dbReference type="RefSeq" id="XP_033770901.1"/>
    </source>
</evidence>
<proteinExistence type="predicted"/>
<dbReference type="Proteomes" id="UP000515159">
    <property type="component" value="Chromosome 11"/>
</dbReference>
<dbReference type="KEGG" id="gsh:117345823"/>
<organism evidence="1 2">
    <name type="scientific">Geotrypetes seraphini</name>
    <name type="common">Gaboon caecilian</name>
    <name type="synonym">Caecilia seraphini</name>
    <dbReference type="NCBI Taxonomy" id="260995"/>
    <lineage>
        <taxon>Eukaryota</taxon>
        <taxon>Metazoa</taxon>
        <taxon>Chordata</taxon>
        <taxon>Craniata</taxon>
        <taxon>Vertebrata</taxon>
        <taxon>Euteleostomi</taxon>
        <taxon>Amphibia</taxon>
        <taxon>Gymnophiona</taxon>
        <taxon>Geotrypetes</taxon>
    </lineage>
</organism>
<sequence length="259" mass="29825">MASIGWDSKSGLSNERIHCLMSGSRLFIATNTKIDADWIGIDRLHKTLIREQLHSATLLEYCHIQRIPRGLHINKEPRFLNNSAYVERWNRVITQCSLDLMLLTIDILDKTIEDLNKEFESKLGALQEIEDVEEYEKHYVEHISQMKSYKQGIRAQKVAKFQRDELDYTKGYVYPWMDRHRKSCRNRPNKKITFINSSSESSVDELGTKMRLGAQPPGPVDPNILSQSFLRVASVEPVALTVVALAGKSRPTRKQVKTR</sequence>
<dbReference type="AlphaFoldDB" id="A0A6P8P616"/>
<gene>
    <name evidence="2" type="primary">LOC117345823</name>
</gene>
<dbReference type="InParanoid" id="A0A6P8P616"/>
<reference evidence="2" key="1">
    <citation type="submission" date="2025-08" db="UniProtKB">
        <authorList>
            <consortium name="RefSeq"/>
        </authorList>
    </citation>
    <scope>IDENTIFICATION</scope>
</reference>
<dbReference type="RefSeq" id="XP_033770901.1">
    <property type="nucleotide sequence ID" value="XM_033915010.1"/>
</dbReference>
<accession>A0A6P8P616</accession>
<name>A0A6P8P616_GEOSA</name>
<dbReference type="GeneID" id="117345823"/>
<protein>
    <submittedName>
        <fullName evidence="2">Uncharacterized protein LOC117345823 isoform X1</fullName>
    </submittedName>
</protein>
<keyword evidence="1" id="KW-1185">Reference proteome</keyword>
<evidence type="ECO:0000313" key="1">
    <source>
        <dbReference type="Proteomes" id="UP000515159"/>
    </source>
</evidence>